<feature type="transmembrane region" description="Helical" evidence="5">
    <location>
        <begin position="603"/>
        <end position="625"/>
    </location>
</feature>
<evidence type="ECO:0008006" key="10">
    <source>
        <dbReference type="Google" id="ProtNLM"/>
    </source>
</evidence>
<organism evidence="8 9">
    <name type="scientific">Alligator mississippiensis</name>
    <name type="common">American alligator</name>
    <dbReference type="NCBI Taxonomy" id="8496"/>
    <lineage>
        <taxon>Eukaryota</taxon>
        <taxon>Metazoa</taxon>
        <taxon>Chordata</taxon>
        <taxon>Craniata</taxon>
        <taxon>Vertebrata</taxon>
        <taxon>Euteleostomi</taxon>
        <taxon>Archelosauria</taxon>
        <taxon>Archosauria</taxon>
        <taxon>Crocodylia</taxon>
        <taxon>Alligatoridae</taxon>
        <taxon>Alligatorinae</taxon>
        <taxon>Alligator</taxon>
    </lineage>
</organism>
<dbReference type="FunFam" id="2.10.70.10:FF:000010">
    <property type="entry name" value="Seizure related 6 homolog like"/>
    <property type="match status" value="1"/>
</dbReference>
<feature type="domain" description="Sushi" evidence="7">
    <location>
        <begin position="210"/>
        <end position="270"/>
    </location>
</feature>
<dbReference type="InterPro" id="IPR035976">
    <property type="entry name" value="Sushi/SCR/CCP_sf"/>
</dbReference>
<dbReference type="Proteomes" id="UP000050525">
    <property type="component" value="Unassembled WGS sequence"/>
</dbReference>
<evidence type="ECO:0000256" key="2">
    <source>
        <dbReference type="ARBA" id="ARBA00022737"/>
    </source>
</evidence>
<keyword evidence="9" id="KW-1185">Reference proteome</keyword>
<evidence type="ECO:0000256" key="4">
    <source>
        <dbReference type="PROSITE-ProRule" id="PRU00302"/>
    </source>
</evidence>
<dbReference type="STRING" id="8496.A0A151NW81"/>
<dbReference type="Gene3D" id="2.60.120.290">
    <property type="entry name" value="Spermadhesin, CUB domain"/>
    <property type="match status" value="2"/>
</dbReference>
<dbReference type="eggNOG" id="ENOG502QS53">
    <property type="taxonomic scope" value="Eukaryota"/>
</dbReference>
<dbReference type="PANTHER" id="PTHR45656">
    <property type="entry name" value="PROTEIN CBR-CLEC-78"/>
    <property type="match status" value="1"/>
</dbReference>
<dbReference type="InterPro" id="IPR051277">
    <property type="entry name" value="SEZ6_CSMD_C4BPB_Regulators"/>
</dbReference>
<dbReference type="InterPro" id="IPR035914">
    <property type="entry name" value="Sperma_CUB_dom_sf"/>
</dbReference>
<keyword evidence="5" id="KW-0472">Membrane</keyword>
<feature type="disulfide bond" evidence="4">
    <location>
        <begin position="417"/>
        <end position="444"/>
    </location>
</feature>
<evidence type="ECO:0000313" key="9">
    <source>
        <dbReference type="Proteomes" id="UP000050525"/>
    </source>
</evidence>
<feature type="domain" description="CUB" evidence="6">
    <location>
        <begin position="90"/>
        <end position="214"/>
    </location>
</feature>
<keyword evidence="2" id="KW-0677">Repeat</keyword>
<protein>
    <recommendedName>
        <fullName evidence="10">Seizure 6-like protein 2</fullName>
    </recommendedName>
</protein>
<keyword evidence="1 4" id="KW-0768">Sushi</keyword>
<evidence type="ECO:0000313" key="8">
    <source>
        <dbReference type="EMBL" id="KYO41048.1"/>
    </source>
</evidence>
<dbReference type="SUPFAM" id="SSF49854">
    <property type="entry name" value="Spermadhesin, CUB domain"/>
    <property type="match status" value="2"/>
</dbReference>
<dbReference type="PROSITE" id="PS50923">
    <property type="entry name" value="SUSHI"/>
    <property type="match status" value="5"/>
</dbReference>
<dbReference type="Pfam" id="PF00431">
    <property type="entry name" value="CUB"/>
    <property type="match status" value="1"/>
</dbReference>
<keyword evidence="5" id="KW-0812">Transmembrane</keyword>
<evidence type="ECO:0000259" key="6">
    <source>
        <dbReference type="PROSITE" id="PS01180"/>
    </source>
</evidence>
<dbReference type="SMART" id="SM00032">
    <property type="entry name" value="CCP"/>
    <property type="match status" value="5"/>
</dbReference>
<name>A0A151NW81_ALLMI</name>
<evidence type="ECO:0000256" key="3">
    <source>
        <dbReference type="ARBA" id="ARBA00023157"/>
    </source>
</evidence>
<dbReference type="EMBL" id="AKHW03001719">
    <property type="protein sequence ID" value="KYO41048.1"/>
    <property type="molecule type" value="Genomic_DNA"/>
</dbReference>
<feature type="domain" description="Sushi" evidence="7">
    <location>
        <begin position="29"/>
        <end position="88"/>
    </location>
</feature>
<dbReference type="InterPro" id="IPR000436">
    <property type="entry name" value="Sushi_SCR_CCP_dom"/>
</dbReference>
<feature type="domain" description="Sushi" evidence="7">
    <location>
        <begin position="387"/>
        <end position="446"/>
    </location>
</feature>
<sequence>MGWRKVPAQSSGAARAPGAFRLRYQAFLLSCAFPSQPDNGDVTVTDLHPGGSATFKCAPGFRLQGAETLVCLNVSRPRWSGPSPLCLAACGGLVRNASRGRLALPGAPGPGLGLSLSLNLNLSCRWELEAAPGQRLHLHFERLALDEDADRLVVRGGVAAQAPVLFDSDVDDVPERGLQSDGPHLQLSLVSDGARAPPLLALRYEAFSADRCYEPFLPHGNFSSTDPSFGPGALVTFACAPGYALAPGPRTIQCQGAPPRWNGSEPLCKALCGGELSEPAGVVLSPDWPQSYGPGQDCVWTIHVQEEKRVLLDMEILNLRGRDTLTVLDGAGLAGRVLGQFLGSRPRFQLTSSGAAATVQLQADPTGPPPSPSQGFLLRYAEVDRNDTCPELPAVPGGWRSASHGALIRGTVLTFQCQPGYALVGADVLTCQWDLAWSGPPPACRRVVNCVDPGEVAHGRRSASDGRFPLGAQVRFRCNDGYALEGAATLTCHARDTGAPKWSDRVPKCVLQYEPCLNPGVPAHGYQTLYKHHYQAGESLRFFCYEGYELLGHVTITCLPGRPSAWTGPPPRCKVAYEELLDERKLEVTQTTDPSRHMGGGGLALAVFLPVALVLLLLGAIYVYYTRFQGKSLFGFSFSSSHSYSPITVESDFNNPLYEAGDTREYEVSI</sequence>
<proteinExistence type="predicted"/>
<dbReference type="SMART" id="SM00042">
    <property type="entry name" value="CUB"/>
    <property type="match status" value="2"/>
</dbReference>
<dbReference type="PROSITE" id="PS01180">
    <property type="entry name" value="CUB"/>
    <property type="match status" value="2"/>
</dbReference>
<dbReference type="AlphaFoldDB" id="A0A151NW81"/>
<accession>A0A151NW81</accession>
<dbReference type="InterPro" id="IPR000859">
    <property type="entry name" value="CUB_dom"/>
</dbReference>
<evidence type="ECO:0000256" key="1">
    <source>
        <dbReference type="ARBA" id="ARBA00022659"/>
    </source>
</evidence>
<feature type="domain" description="Sushi" evidence="7">
    <location>
        <begin position="514"/>
        <end position="575"/>
    </location>
</feature>
<feature type="domain" description="Sushi" evidence="7">
    <location>
        <begin position="448"/>
        <end position="511"/>
    </location>
</feature>
<gene>
    <name evidence="8" type="ORF">Y1Q_0019590</name>
</gene>
<comment type="caution">
    <text evidence="8">The sequence shown here is derived from an EMBL/GenBank/DDBJ whole genome shotgun (WGS) entry which is preliminary data.</text>
</comment>
<dbReference type="Pfam" id="PF00084">
    <property type="entry name" value="Sushi"/>
    <property type="match status" value="5"/>
</dbReference>
<comment type="caution">
    <text evidence="4">Lacks conserved residue(s) required for the propagation of feature annotation.</text>
</comment>
<evidence type="ECO:0000256" key="5">
    <source>
        <dbReference type="SAM" id="Phobius"/>
    </source>
</evidence>
<dbReference type="FunFam" id="2.10.70.10:FF:000009">
    <property type="entry name" value="Seizure related 6 homolog like"/>
    <property type="match status" value="1"/>
</dbReference>
<dbReference type="Gene3D" id="2.10.70.10">
    <property type="entry name" value="Complement Module, domain 1"/>
    <property type="match status" value="5"/>
</dbReference>
<feature type="domain" description="CUB" evidence="6">
    <location>
        <begin position="272"/>
        <end position="383"/>
    </location>
</feature>
<keyword evidence="5" id="KW-1133">Transmembrane helix</keyword>
<reference evidence="8 9" key="1">
    <citation type="journal article" date="2012" name="Genome Biol.">
        <title>Sequencing three crocodilian genomes to illuminate the evolution of archosaurs and amniotes.</title>
        <authorList>
            <person name="St John J.A."/>
            <person name="Braun E.L."/>
            <person name="Isberg S.R."/>
            <person name="Miles L.G."/>
            <person name="Chong A.Y."/>
            <person name="Gongora J."/>
            <person name="Dalzell P."/>
            <person name="Moran C."/>
            <person name="Bed'hom B."/>
            <person name="Abzhanov A."/>
            <person name="Burgess S.C."/>
            <person name="Cooksey A.M."/>
            <person name="Castoe T.A."/>
            <person name="Crawford N.G."/>
            <person name="Densmore L.D."/>
            <person name="Drew J.C."/>
            <person name="Edwards S.V."/>
            <person name="Faircloth B.C."/>
            <person name="Fujita M.K."/>
            <person name="Greenwold M.J."/>
            <person name="Hoffmann F.G."/>
            <person name="Howard J.M."/>
            <person name="Iguchi T."/>
            <person name="Janes D.E."/>
            <person name="Khan S.Y."/>
            <person name="Kohno S."/>
            <person name="de Koning A.J."/>
            <person name="Lance S.L."/>
            <person name="McCarthy F.M."/>
            <person name="McCormack J.E."/>
            <person name="Merchant M.E."/>
            <person name="Peterson D.G."/>
            <person name="Pollock D.D."/>
            <person name="Pourmand N."/>
            <person name="Raney B.J."/>
            <person name="Roessler K.A."/>
            <person name="Sanford J.R."/>
            <person name="Sawyer R.H."/>
            <person name="Schmidt C.J."/>
            <person name="Triplett E.W."/>
            <person name="Tuberville T.D."/>
            <person name="Venegas-Anaya M."/>
            <person name="Howard J.T."/>
            <person name="Jarvis E.D."/>
            <person name="Guillette L.J.Jr."/>
            <person name="Glenn T.C."/>
            <person name="Green R.E."/>
            <person name="Ray D.A."/>
        </authorList>
    </citation>
    <scope>NUCLEOTIDE SEQUENCE [LARGE SCALE GENOMIC DNA]</scope>
    <source>
        <strain evidence="8">KSC_2009_1</strain>
    </source>
</reference>
<dbReference type="PANTHER" id="PTHR45656:SF2">
    <property type="entry name" value="SEIZURE 6-LIKE PROTEIN 2"/>
    <property type="match status" value="1"/>
</dbReference>
<dbReference type="CDD" id="cd00033">
    <property type="entry name" value="CCP"/>
    <property type="match status" value="5"/>
</dbReference>
<dbReference type="SUPFAM" id="SSF57535">
    <property type="entry name" value="Complement control module/SCR domain"/>
    <property type="match status" value="5"/>
</dbReference>
<evidence type="ECO:0000259" key="7">
    <source>
        <dbReference type="PROSITE" id="PS50923"/>
    </source>
</evidence>
<keyword evidence="3 4" id="KW-1015">Disulfide bond</keyword>
<dbReference type="CDD" id="cd00041">
    <property type="entry name" value="CUB"/>
    <property type="match status" value="2"/>
</dbReference>